<evidence type="ECO:0000256" key="8">
    <source>
        <dbReference type="ARBA" id="ARBA00023163"/>
    </source>
</evidence>
<dbReference type="GO" id="GO:0000785">
    <property type="term" value="C:chromatin"/>
    <property type="evidence" value="ECO:0007669"/>
    <property type="project" value="InterPro"/>
</dbReference>
<accession>A0A8H5G4E3</accession>
<feature type="compositionally biased region" description="Low complexity" evidence="10">
    <location>
        <begin position="140"/>
        <end position="159"/>
    </location>
</feature>
<keyword evidence="5" id="KW-0007">Acetylation</keyword>
<feature type="compositionally biased region" description="Basic residues" evidence="10">
    <location>
        <begin position="80"/>
        <end position="93"/>
    </location>
</feature>
<name>A0A8H5G4E3_9AGAR</name>
<keyword evidence="7" id="KW-0238">DNA-binding</keyword>
<dbReference type="GO" id="GO:0003712">
    <property type="term" value="F:transcription coregulator activity"/>
    <property type="evidence" value="ECO:0007669"/>
    <property type="project" value="TreeGrafter"/>
</dbReference>
<evidence type="ECO:0000256" key="4">
    <source>
        <dbReference type="ARBA" id="ARBA00022737"/>
    </source>
</evidence>
<evidence type="ECO:0000256" key="3">
    <source>
        <dbReference type="ARBA" id="ARBA00022553"/>
    </source>
</evidence>
<comment type="subcellular location">
    <subcellularLocation>
        <location evidence="1">Nucleus</location>
    </subcellularLocation>
</comment>
<dbReference type="GO" id="GO:0003677">
    <property type="term" value="F:DNA binding"/>
    <property type="evidence" value="ECO:0007669"/>
    <property type="project" value="UniProtKB-KW"/>
</dbReference>
<evidence type="ECO:0000256" key="2">
    <source>
        <dbReference type="ARBA" id="ARBA00010812"/>
    </source>
</evidence>
<keyword evidence="12" id="KW-1185">Reference proteome</keyword>
<dbReference type="PRINTS" id="PR00930">
    <property type="entry name" value="HIGHMOBLTYIY"/>
</dbReference>
<evidence type="ECO:0000313" key="11">
    <source>
        <dbReference type="EMBL" id="KAF5358279.1"/>
    </source>
</evidence>
<dbReference type="EMBL" id="JAACJO010000005">
    <property type="protein sequence ID" value="KAF5358279.1"/>
    <property type="molecule type" value="Genomic_DNA"/>
</dbReference>
<keyword evidence="4" id="KW-0677">Repeat</keyword>
<dbReference type="SMART" id="SM00384">
    <property type="entry name" value="AT_hook"/>
    <property type="match status" value="3"/>
</dbReference>
<comment type="similarity">
    <text evidence="2">Belongs to the HMGA family.</text>
</comment>
<evidence type="ECO:0000256" key="1">
    <source>
        <dbReference type="ARBA" id="ARBA00004123"/>
    </source>
</evidence>
<evidence type="ECO:0000256" key="5">
    <source>
        <dbReference type="ARBA" id="ARBA00022990"/>
    </source>
</evidence>
<dbReference type="GO" id="GO:0005634">
    <property type="term" value="C:nucleus"/>
    <property type="evidence" value="ECO:0007669"/>
    <property type="project" value="UniProtKB-SubCell"/>
</dbReference>
<reference evidence="11 12" key="1">
    <citation type="journal article" date="2020" name="ISME J.">
        <title>Uncovering the hidden diversity of litter-decomposition mechanisms in mushroom-forming fungi.</title>
        <authorList>
            <person name="Floudas D."/>
            <person name="Bentzer J."/>
            <person name="Ahren D."/>
            <person name="Johansson T."/>
            <person name="Persson P."/>
            <person name="Tunlid A."/>
        </authorList>
    </citation>
    <scope>NUCLEOTIDE SEQUENCE [LARGE SCALE GENOMIC DNA]</scope>
    <source>
        <strain evidence="11 12">CBS 146.42</strain>
    </source>
</reference>
<keyword evidence="9" id="KW-0539">Nucleus</keyword>
<keyword evidence="6" id="KW-0805">Transcription regulation</keyword>
<feature type="compositionally biased region" description="Low complexity" evidence="10">
    <location>
        <begin position="94"/>
        <end position="105"/>
    </location>
</feature>
<feature type="compositionally biased region" description="Basic residues" evidence="10">
    <location>
        <begin position="163"/>
        <end position="174"/>
    </location>
</feature>
<keyword evidence="3" id="KW-0597">Phosphoprotein</keyword>
<organism evidence="11 12">
    <name type="scientific">Leucocoprinus leucothites</name>
    <dbReference type="NCBI Taxonomy" id="201217"/>
    <lineage>
        <taxon>Eukaryota</taxon>
        <taxon>Fungi</taxon>
        <taxon>Dikarya</taxon>
        <taxon>Basidiomycota</taxon>
        <taxon>Agaricomycotina</taxon>
        <taxon>Agaricomycetes</taxon>
        <taxon>Agaricomycetidae</taxon>
        <taxon>Agaricales</taxon>
        <taxon>Agaricineae</taxon>
        <taxon>Agaricaceae</taxon>
        <taxon>Leucocoprinus</taxon>
    </lineage>
</organism>
<feature type="region of interest" description="Disordered" evidence="10">
    <location>
        <begin position="1"/>
        <end position="47"/>
    </location>
</feature>
<protein>
    <submittedName>
        <fullName evidence="11">Uncharacterized protein</fullName>
    </submittedName>
</protein>
<dbReference type="Proteomes" id="UP000559027">
    <property type="component" value="Unassembled WGS sequence"/>
</dbReference>
<dbReference type="PANTHER" id="PTHR23341:SF1">
    <property type="entry name" value="HIGH MOBILITY GROUP PROTEIN HMG-I_HMG-Y"/>
    <property type="match status" value="1"/>
</dbReference>
<dbReference type="PANTHER" id="PTHR23341">
    <property type="entry name" value="HIGH MOBILITY GROUP PROTEINS HMG-A AND C"/>
    <property type="match status" value="1"/>
</dbReference>
<dbReference type="AlphaFoldDB" id="A0A8H5G4E3"/>
<proteinExistence type="inferred from homology"/>
<evidence type="ECO:0000256" key="7">
    <source>
        <dbReference type="ARBA" id="ARBA00023125"/>
    </source>
</evidence>
<sequence>MSASPKDQQDEVAEGQQSIDELDEPQPEAEKEGGKQHFSPRENAPRVDLSRCPFSLHVNLTECPLDVPGTAETTENPPAKRGRGRPKGSKNKKSAANASSATTTTPAVPRKRGRPPKPKAEQDGEPAPKRPRGRPPKNPKPSVTEGGEGTSASGEAAAEPSTKRKPGRPKKTAS</sequence>
<evidence type="ECO:0000256" key="9">
    <source>
        <dbReference type="ARBA" id="ARBA00023242"/>
    </source>
</evidence>
<feature type="region of interest" description="Disordered" evidence="10">
    <location>
        <begin position="61"/>
        <end position="174"/>
    </location>
</feature>
<evidence type="ECO:0000256" key="10">
    <source>
        <dbReference type="SAM" id="MobiDB-lite"/>
    </source>
</evidence>
<comment type="caution">
    <text evidence="11">The sequence shown here is derived from an EMBL/GenBank/DDBJ whole genome shotgun (WGS) entry which is preliminary data.</text>
</comment>
<dbReference type="GO" id="GO:0010557">
    <property type="term" value="P:positive regulation of macromolecule biosynthetic process"/>
    <property type="evidence" value="ECO:0007669"/>
    <property type="project" value="UniProtKB-ARBA"/>
</dbReference>
<feature type="compositionally biased region" description="Basic and acidic residues" evidence="10">
    <location>
        <begin position="118"/>
        <end position="128"/>
    </location>
</feature>
<feature type="compositionally biased region" description="Basic and acidic residues" evidence="10">
    <location>
        <begin position="28"/>
        <end position="47"/>
    </location>
</feature>
<keyword evidence="8" id="KW-0804">Transcription</keyword>
<dbReference type="GO" id="GO:0006355">
    <property type="term" value="P:regulation of DNA-templated transcription"/>
    <property type="evidence" value="ECO:0007669"/>
    <property type="project" value="InterPro"/>
</dbReference>
<dbReference type="InterPro" id="IPR000116">
    <property type="entry name" value="HMGA"/>
</dbReference>
<gene>
    <name evidence="11" type="ORF">D9756_001649</name>
</gene>
<evidence type="ECO:0000313" key="12">
    <source>
        <dbReference type="Proteomes" id="UP000559027"/>
    </source>
</evidence>
<evidence type="ECO:0000256" key="6">
    <source>
        <dbReference type="ARBA" id="ARBA00023015"/>
    </source>
</evidence>
<dbReference type="PRINTS" id="PR00929">
    <property type="entry name" value="ATHOOK"/>
</dbReference>
<dbReference type="InterPro" id="IPR017956">
    <property type="entry name" value="AT_hook_DNA-bd_motif"/>
</dbReference>